<evidence type="ECO:0000256" key="2">
    <source>
        <dbReference type="ARBA" id="ARBA00022484"/>
    </source>
</evidence>
<evidence type="ECO:0000256" key="4">
    <source>
        <dbReference type="ARBA" id="ARBA00022695"/>
    </source>
</evidence>
<feature type="binding site" evidence="9">
    <location>
        <position position="311"/>
    </location>
    <ligand>
        <name>Mg(2+)</name>
        <dbReference type="ChEBI" id="CHEBI:18420"/>
        <label>2</label>
    </ligand>
</feature>
<dbReference type="Pfam" id="PF03431">
    <property type="entry name" value="RNA_replicase_B"/>
    <property type="match status" value="1"/>
</dbReference>
<dbReference type="GO" id="GO:0046872">
    <property type="term" value="F:metal ion binding"/>
    <property type="evidence" value="ECO:0007669"/>
    <property type="project" value="UniProtKB-KW"/>
</dbReference>
<dbReference type="InterPro" id="IPR005093">
    <property type="entry name" value="RNArep_beta"/>
</dbReference>
<dbReference type="GO" id="GO:0003968">
    <property type="term" value="F:RNA-directed RNA polymerase activity"/>
    <property type="evidence" value="ECO:0007669"/>
    <property type="project" value="UniProtKB-KW"/>
</dbReference>
<keyword evidence="9" id="KW-0460">Magnesium</keyword>
<name>A0A514D2S9_9VIRU</name>
<protein>
    <recommendedName>
        <fullName evidence="1">RNA-directed RNA polymerase</fullName>
        <ecNumber evidence="1">2.7.7.48</ecNumber>
    </recommendedName>
    <alternativeName>
        <fullName evidence="7">RNA replicase beta chain</fullName>
    </alternativeName>
</protein>
<organism evidence="11">
    <name type="scientific">Leviviridae sp</name>
    <dbReference type="NCBI Taxonomy" id="2027243"/>
    <lineage>
        <taxon>Viruses</taxon>
        <taxon>Riboviria</taxon>
        <taxon>Orthornavirae</taxon>
        <taxon>Lenarviricota</taxon>
        <taxon>Leviviricetes</taxon>
        <taxon>Norzivirales</taxon>
        <taxon>Fiersviridae</taxon>
    </lineage>
</organism>
<keyword evidence="5" id="KW-0547">Nucleotide-binding</keyword>
<reference evidence="11" key="1">
    <citation type="submission" date="2019-05" db="EMBL/GenBank/DDBJ databases">
        <title>Metatranscriptomic reconstruction reveals RNA viruses with the potential to shape carbon cycling in soil.</title>
        <authorList>
            <person name="Starr E.P."/>
            <person name="Nuccio E."/>
            <person name="Pett-Ridge J."/>
            <person name="Banfield J.F."/>
            <person name="Firestone M.K."/>
        </authorList>
    </citation>
    <scope>NUCLEOTIDE SEQUENCE</scope>
    <source>
        <strain evidence="11">H1_Bulk_29_scaffold_427</strain>
    </source>
</reference>
<keyword evidence="6" id="KW-0693">Viral RNA replication</keyword>
<keyword evidence="9" id="KW-0479">Metal-binding</keyword>
<proteinExistence type="predicted"/>
<dbReference type="EMBL" id="MN033729">
    <property type="protein sequence ID" value="QDH87923.1"/>
    <property type="molecule type" value="Genomic_RNA"/>
</dbReference>
<sequence length="595" mass="66515">MKSLTGLWSELAQDCANQCGTSIDRDIITMLYRVEHEGDGFLTITLPQFCSDFEEALELNCISSNHFIGFKKWRRLPAFLHGFVQMVFDDRTGYIHDQPDVAAIRAIRQLCLIFKKIERETTDSRKHRAELGYLKCEEDLESVDNSLSALNRHEFNVAFAWLYSGVLSRLNKAIESTSLKPKHGPGSTQDKLLGNQKWLFPTWTERLETVFPYAYYCTHTWIPFSGYKSTSLPEELEPPVKVVFVPKTQKTPRVIAMEPTHMQYMQQAIMTTLVPLLEHSAIGKSQGFTDQEPNRVLARQGSISGELATIDLSEASDRVLNSLVEAATSAWPSVHDALQVTRSTRSKLPSGKVVPLRKFASMGSALCFPIEVMVFSTLVFMGMQKSGVYTRDEAFRLFTTGGVRVYGDDIIVPADCTLAVEETLESYGLRVNRSKSFRNGKFRESCGGDYYAGTNVTPVRLRRDLPHKRQHAQEIVSVSATANLLVDGGFTRAGEYLHSLCENILGTYPNTQAGSSVIGRVSFTPTVDAFCPQLFVSKQRGFVVKSPVPRSSLTGLRALFKALSGDWSDPLHREHLERAGRPLAFALKLGWSTLA</sequence>
<comment type="catalytic activity">
    <reaction evidence="8">
        <text>RNA(n) + a ribonucleoside 5'-triphosphate = RNA(n+1) + diphosphate</text>
        <dbReference type="Rhea" id="RHEA:21248"/>
        <dbReference type="Rhea" id="RHEA-COMP:14527"/>
        <dbReference type="Rhea" id="RHEA-COMP:17342"/>
        <dbReference type="ChEBI" id="CHEBI:33019"/>
        <dbReference type="ChEBI" id="CHEBI:61557"/>
        <dbReference type="ChEBI" id="CHEBI:140395"/>
        <dbReference type="EC" id="2.7.7.48"/>
    </reaction>
</comment>
<feature type="domain" description="RdRp catalytic" evidence="10">
    <location>
        <begin position="296"/>
        <end position="440"/>
    </location>
</feature>
<evidence type="ECO:0000256" key="7">
    <source>
        <dbReference type="ARBA" id="ARBA00030248"/>
    </source>
</evidence>
<evidence type="ECO:0000313" key="11">
    <source>
        <dbReference type="EMBL" id="QDH87923.1"/>
    </source>
</evidence>
<evidence type="ECO:0000256" key="1">
    <source>
        <dbReference type="ARBA" id="ARBA00012494"/>
    </source>
</evidence>
<evidence type="ECO:0000256" key="5">
    <source>
        <dbReference type="ARBA" id="ARBA00022741"/>
    </source>
</evidence>
<dbReference type="EC" id="2.7.7.48" evidence="1"/>
<dbReference type="PROSITE" id="PS50522">
    <property type="entry name" value="RDRP_PHAGE"/>
    <property type="match status" value="1"/>
</dbReference>
<keyword evidence="3" id="KW-0808">Transferase</keyword>
<gene>
    <name evidence="11" type="ORF">H1Bulk29427_000001</name>
</gene>
<feature type="binding site" evidence="9">
    <location>
        <position position="408"/>
    </location>
    <ligand>
        <name>Mg(2+)</name>
        <dbReference type="ChEBI" id="CHEBI:18420"/>
        <label>2</label>
    </ligand>
</feature>
<feature type="binding site" evidence="9">
    <location>
        <position position="409"/>
    </location>
    <ligand>
        <name>Mg(2+)</name>
        <dbReference type="ChEBI" id="CHEBI:18420"/>
        <label>2</label>
    </ligand>
</feature>
<evidence type="ECO:0000259" key="10">
    <source>
        <dbReference type="PROSITE" id="PS50522"/>
    </source>
</evidence>
<dbReference type="GO" id="GO:0039694">
    <property type="term" value="P:viral RNA genome replication"/>
    <property type="evidence" value="ECO:0007669"/>
    <property type="project" value="InterPro"/>
</dbReference>
<evidence type="ECO:0000256" key="3">
    <source>
        <dbReference type="ARBA" id="ARBA00022679"/>
    </source>
</evidence>
<dbReference type="GO" id="GO:0000166">
    <property type="term" value="F:nucleotide binding"/>
    <property type="evidence" value="ECO:0007669"/>
    <property type="project" value="UniProtKB-KW"/>
</dbReference>
<evidence type="ECO:0000256" key="6">
    <source>
        <dbReference type="ARBA" id="ARBA00022953"/>
    </source>
</evidence>
<evidence type="ECO:0000256" key="9">
    <source>
        <dbReference type="PIRSR" id="PIRSR605093-1"/>
    </source>
</evidence>
<evidence type="ECO:0000256" key="8">
    <source>
        <dbReference type="ARBA" id="ARBA00048744"/>
    </source>
</evidence>
<accession>A0A514D2S9</accession>
<keyword evidence="4" id="KW-0548">Nucleotidyltransferase</keyword>
<comment type="cofactor">
    <cofactor evidence="9">
        <name>Mg(2+)</name>
        <dbReference type="ChEBI" id="CHEBI:18420"/>
    </cofactor>
    <text evidence="9">Binds 2 Mg(2+) per subunit.</text>
</comment>
<dbReference type="InterPro" id="IPR007096">
    <property type="entry name" value="RNA-dir_Rpol_cat_phage"/>
</dbReference>
<keyword evidence="2 11" id="KW-0696">RNA-directed RNA polymerase</keyword>